<keyword evidence="1" id="KW-0472">Membrane</keyword>
<evidence type="ECO:0000256" key="1">
    <source>
        <dbReference type="SAM" id="Phobius"/>
    </source>
</evidence>
<name>A0A059G5Q6_9PROT</name>
<dbReference type="AlphaFoldDB" id="A0A059G5Q6"/>
<dbReference type="EMBL" id="ARYL01000020">
    <property type="protein sequence ID" value="KDA01880.1"/>
    <property type="molecule type" value="Genomic_DNA"/>
</dbReference>
<organism evidence="2 3">
    <name type="scientific">Hyphomonas oceanitis SCH89</name>
    <dbReference type="NCBI Taxonomy" id="1280953"/>
    <lineage>
        <taxon>Bacteria</taxon>
        <taxon>Pseudomonadati</taxon>
        <taxon>Pseudomonadota</taxon>
        <taxon>Alphaproteobacteria</taxon>
        <taxon>Hyphomonadales</taxon>
        <taxon>Hyphomonadaceae</taxon>
        <taxon>Hyphomonas</taxon>
    </lineage>
</organism>
<reference evidence="2 3" key="1">
    <citation type="journal article" date="2014" name="Antonie Van Leeuwenhoek">
        <title>Hyphomonas beringensis sp. nov. and Hyphomonas chukchiensis sp. nov., isolated from surface seawater of the Bering Sea and Chukchi Sea.</title>
        <authorList>
            <person name="Li C."/>
            <person name="Lai Q."/>
            <person name="Li G."/>
            <person name="Dong C."/>
            <person name="Wang J."/>
            <person name="Liao Y."/>
            <person name="Shao Z."/>
        </authorList>
    </citation>
    <scope>NUCLEOTIDE SEQUENCE [LARGE SCALE GENOMIC DNA]</scope>
    <source>
        <strain evidence="2 3">SCH89</strain>
    </source>
</reference>
<feature type="transmembrane region" description="Helical" evidence="1">
    <location>
        <begin position="123"/>
        <end position="143"/>
    </location>
</feature>
<keyword evidence="1" id="KW-0812">Transmembrane</keyword>
<feature type="transmembrane region" description="Helical" evidence="1">
    <location>
        <begin position="70"/>
        <end position="87"/>
    </location>
</feature>
<dbReference type="STRING" id="1280953.HOC_13224"/>
<feature type="transmembrane region" description="Helical" evidence="1">
    <location>
        <begin position="45"/>
        <end position="64"/>
    </location>
</feature>
<sequence length="175" mass="17652">MAHTGEGLTGGFLSGFVHPIRGWDHVAAMVAVGLWGTFLGRPAIWMLPVVFPLVMALGGAIGVMGLPLPGVETGIALSSVVLGALILGKAQLPLWSAVILVGIFAIFHGYAHGIELPTAANPVSFAIGFVFATGLLHLAGIGLGRVTALPRGAILVQAAGALIAATGTGFLLGVF</sequence>
<keyword evidence="1" id="KW-1133">Transmembrane helix</keyword>
<accession>A0A059G5Q6</accession>
<proteinExistence type="predicted"/>
<dbReference type="PIRSF" id="PIRSF016919">
    <property type="entry name" value="HupE_UreJ"/>
    <property type="match status" value="1"/>
</dbReference>
<comment type="caution">
    <text evidence="2">The sequence shown here is derived from an EMBL/GenBank/DDBJ whole genome shotgun (WGS) entry which is preliminary data.</text>
</comment>
<dbReference type="Pfam" id="PF04955">
    <property type="entry name" value="HupE_UreJ"/>
    <property type="match status" value="1"/>
</dbReference>
<keyword evidence="3" id="KW-1185">Reference proteome</keyword>
<protein>
    <submittedName>
        <fullName evidence="2">Nickel transporter</fullName>
    </submittedName>
</protein>
<gene>
    <name evidence="2" type="ORF">HOC_13224</name>
</gene>
<feature type="transmembrane region" description="Helical" evidence="1">
    <location>
        <begin position="94"/>
        <end position="111"/>
    </location>
</feature>
<feature type="transmembrane region" description="Helical" evidence="1">
    <location>
        <begin position="155"/>
        <end position="174"/>
    </location>
</feature>
<evidence type="ECO:0000313" key="3">
    <source>
        <dbReference type="Proteomes" id="UP000024942"/>
    </source>
</evidence>
<dbReference type="InterPro" id="IPR007038">
    <property type="entry name" value="HupE_UreJ"/>
</dbReference>
<dbReference type="OrthoDB" id="9808192at2"/>
<dbReference type="eggNOG" id="COG2370">
    <property type="taxonomic scope" value="Bacteria"/>
</dbReference>
<dbReference type="Proteomes" id="UP000024942">
    <property type="component" value="Unassembled WGS sequence"/>
</dbReference>
<dbReference type="PATRIC" id="fig|1280953.3.peg.2661"/>
<evidence type="ECO:0000313" key="2">
    <source>
        <dbReference type="EMBL" id="KDA01880.1"/>
    </source>
</evidence>
<feature type="transmembrane region" description="Helical" evidence="1">
    <location>
        <begin position="20"/>
        <end position="38"/>
    </location>
</feature>